<dbReference type="Proteomes" id="UP000064189">
    <property type="component" value="Unassembled WGS sequence"/>
</dbReference>
<dbReference type="EMBL" id="LNNH01000013">
    <property type="protein sequence ID" value="KWW20732.1"/>
    <property type="molecule type" value="Genomic_DNA"/>
</dbReference>
<evidence type="ECO:0000313" key="1">
    <source>
        <dbReference type="EMBL" id="KWW20732.1"/>
    </source>
</evidence>
<name>A0A120GQ31_9BACI</name>
<organism evidence="1 2">
    <name type="scientific">Peribacillus simplex</name>
    <dbReference type="NCBI Taxonomy" id="1478"/>
    <lineage>
        <taxon>Bacteria</taxon>
        <taxon>Bacillati</taxon>
        <taxon>Bacillota</taxon>
        <taxon>Bacilli</taxon>
        <taxon>Bacillales</taxon>
        <taxon>Bacillaceae</taxon>
        <taxon>Peribacillus</taxon>
    </lineage>
</organism>
<dbReference type="AlphaFoldDB" id="A0A120GQ31"/>
<sequence>MWHDSLRAKIKGRTYTNFVCVRLLRNGIAYSLGSEYKKPNPSFGCMPNGKGVSVYGTDTKRPRLFGENEMKQPPSSMLSVSFRIIKPIKGGARSWPFTISQPK</sequence>
<reference evidence="1 2" key="1">
    <citation type="submission" date="2015-11" db="EMBL/GenBank/DDBJ databases">
        <title>Genome Sequence of Bacillus simplex strain VanAntwerpen2.</title>
        <authorList>
            <person name="Couger M.B."/>
        </authorList>
    </citation>
    <scope>NUCLEOTIDE SEQUENCE [LARGE SCALE GENOMIC DNA]</scope>
    <source>
        <strain evidence="1 2">VanAntwerpen02</strain>
    </source>
</reference>
<proteinExistence type="predicted"/>
<gene>
    <name evidence="1" type="ORF">AS888_00110</name>
</gene>
<accession>A0A120GQ31</accession>
<keyword evidence="2" id="KW-1185">Reference proteome</keyword>
<evidence type="ECO:0000313" key="2">
    <source>
        <dbReference type="Proteomes" id="UP000064189"/>
    </source>
</evidence>
<protein>
    <submittedName>
        <fullName evidence="1">Uncharacterized protein</fullName>
    </submittedName>
</protein>
<comment type="caution">
    <text evidence="1">The sequence shown here is derived from an EMBL/GenBank/DDBJ whole genome shotgun (WGS) entry which is preliminary data.</text>
</comment>